<feature type="domain" description="HTH cro/C1-type" evidence="3">
    <location>
        <begin position="21"/>
        <end position="75"/>
    </location>
</feature>
<comment type="caution">
    <text evidence="4">The sequence shown here is derived from an EMBL/GenBank/DDBJ whole genome shotgun (WGS) entry which is preliminary data.</text>
</comment>
<dbReference type="EMBL" id="SSMD01000002">
    <property type="protein sequence ID" value="THD75775.1"/>
    <property type="molecule type" value="Genomic_DNA"/>
</dbReference>
<evidence type="ECO:0000256" key="1">
    <source>
        <dbReference type="ARBA" id="ARBA00023125"/>
    </source>
</evidence>
<dbReference type="InterPro" id="IPR050807">
    <property type="entry name" value="TransReg_Diox_bact_type"/>
</dbReference>
<dbReference type="GO" id="GO:0003677">
    <property type="term" value="F:DNA binding"/>
    <property type="evidence" value="ECO:0007669"/>
    <property type="project" value="UniProtKB-KW"/>
</dbReference>
<dbReference type="SUPFAM" id="SSF47413">
    <property type="entry name" value="lambda repressor-like DNA-binding domains"/>
    <property type="match status" value="1"/>
</dbReference>
<evidence type="ECO:0000259" key="3">
    <source>
        <dbReference type="PROSITE" id="PS50943"/>
    </source>
</evidence>
<evidence type="ECO:0000256" key="2">
    <source>
        <dbReference type="SAM" id="Coils"/>
    </source>
</evidence>
<dbReference type="OrthoDB" id="5659783at2"/>
<dbReference type="InterPro" id="IPR001387">
    <property type="entry name" value="Cro/C1-type_HTH"/>
</dbReference>
<evidence type="ECO:0000313" key="5">
    <source>
        <dbReference type="Proteomes" id="UP000306113"/>
    </source>
</evidence>
<sequence length="133" mass="14388">MSPQDHDDWYSAETATLGDRLAAARDQAGLSQKQLAKGLGIKTGTLRDWEDDLAEPRANKLAMIAGVLGVSVGWLLSGEGEGVDAPLDEGAVSPDMTGVLNEMRELRVQISGTAERLARLEKRLREIMKDQDA</sequence>
<dbReference type="PANTHER" id="PTHR46797">
    <property type="entry name" value="HTH-TYPE TRANSCRIPTIONAL REGULATOR"/>
    <property type="match status" value="1"/>
</dbReference>
<keyword evidence="2" id="KW-0175">Coiled coil</keyword>
<dbReference type="GO" id="GO:0005829">
    <property type="term" value="C:cytosol"/>
    <property type="evidence" value="ECO:0007669"/>
    <property type="project" value="TreeGrafter"/>
</dbReference>
<dbReference type="SMART" id="SM00530">
    <property type="entry name" value="HTH_XRE"/>
    <property type="match status" value="1"/>
</dbReference>
<gene>
    <name evidence="4" type="ORF">E7681_04795</name>
</gene>
<evidence type="ECO:0000313" key="4">
    <source>
        <dbReference type="EMBL" id="THD75775.1"/>
    </source>
</evidence>
<dbReference type="PANTHER" id="PTHR46797:SF1">
    <property type="entry name" value="METHYLPHOSPHONATE SYNTHASE"/>
    <property type="match status" value="1"/>
</dbReference>
<dbReference type="AlphaFoldDB" id="A0A4S3MB14"/>
<dbReference type="Proteomes" id="UP000306113">
    <property type="component" value="Unassembled WGS sequence"/>
</dbReference>
<dbReference type="RefSeq" id="WP_136338137.1">
    <property type="nucleotide sequence ID" value="NZ_SSMD01000002.1"/>
</dbReference>
<feature type="coiled-coil region" evidence="2">
    <location>
        <begin position="103"/>
        <end position="130"/>
    </location>
</feature>
<protein>
    <submittedName>
        <fullName evidence="4">Helix-turn-helix domain-containing protein</fullName>
    </submittedName>
</protein>
<dbReference type="PROSITE" id="PS50943">
    <property type="entry name" value="HTH_CROC1"/>
    <property type="match status" value="1"/>
</dbReference>
<dbReference type="InterPro" id="IPR010982">
    <property type="entry name" value="Lambda_DNA-bd_dom_sf"/>
</dbReference>
<reference evidence="4 5" key="1">
    <citation type="submission" date="2019-04" db="EMBL/GenBank/DDBJ databases">
        <title>Draft genome sequence of Youngimonas vesicularis.</title>
        <authorList>
            <person name="Hameed A."/>
        </authorList>
    </citation>
    <scope>NUCLEOTIDE SEQUENCE [LARGE SCALE GENOMIC DNA]</scope>
    <source>
        <strain evidence="4 5">CC-AMW-E</strain>
    </source>
</reference>
<dbReference type="Gene3D" id="1.10.260.40">
    <property type="entry name" value="lambda repressor-like DNA-binding domains"/>
    <property type="match status" value="1"/>
</dbReference>
<keyword evidence="1" id="KW-0238">DNA-binding</keyword>
<dbReference type="GO" id="GO:0003700">
    <property type="term" value="F:DNA-binding transcription factor activity"/>
    <property type="evidence" value="ECO:0007669"/>
    <property type="project" value="TreeGrafter"/>
</dbReference>
<proteinExistence type="predicted"/>
<name>A0A4S3MB14_9RHOB</name>
<accession>A0A4S3MB14</accession>
<dbReference type="Pfam" id="PF01381">
    <property type="entry name" value="HTH_3"/>
    <property type="match status" value="1"/>
</dbReference>
<keyword evidence="5" id="KW-1185">Reference proteome</keyword>
<organism evidence="4 5">
    <name type="scientific">Thalassobius vesicularis</name>
    <dbReference type="NCBI Taxonomy" id="1294297"/>
    <lineage>
        <taxon>Bacteria</taxon>
        <taxon>Pseudomonadati</taxon>
        <taxon>Pseudomonadota</taxon>
        <taxon>Alphaproteobacteria</taxon>
        <taxon>Rhodobacterales</taxon>
        <taxon>Roseobacteraceae</taxon>
        <taxon>Thalassovita</taxon>
    </lineage>
</organism>
<dbReference type="CDD" id="cd00093">
    <property type="entry name" value="HTH_XRE"/>
    <property type="match status" value="1"/>
</dbReference>